<dbReference type="InterPro" id="IPR011029">
    <property type="entry name" value="DEATH-like_dom_sf"/>
</dbReference>
<dbReference type="CDD" id="cd01671">
    <property type="entry name" value="CARD"/>
    <property type="match status" value="1"/>
</dbReference>
<dbReference type="InterPro" id="IPR000488">
    <property type="entry name" value="Death_dom"/>
</dbReference>
<reference evidence="4" key="1">
    <citation type="submission" date="2022-08" db="UniProtKB">
        <authorList>
            <consortium name="EnsemblMetazoa"/>
        </authorList>
    </citation>
    <scope>IDENTIFICATION</scope>
    <source>
        <strain evidence="4">05x7-T-G4-1.051#20</strain>
    </source>
</reference>
<dbReference type="InterPro" id="IPR001315">
    <property type="entry name" value="CARD"/>
</dbReference>
<dbReference type="PROSITE" id="PS50017">
    <property type="entry name" value="DEATH_DOMAIN"/>
    <property type="match status" value="1"/>
</dbReference>
<feature type="compositionally biased region" description="Basic and acidic residues" evidence="1">
    <location>
        <begin position="237"/>
        <end position="281"/>
    </location>
</feature>
<evidence type="ECO:0000256" key="1">
    <source>
        <dbReference type="SAM" id="MobiDB-lite"/>
    </source>
</evidence>
<evidence type="ECO:0000259" key="3">
    <source>
        <dbReference type="PROSITE" id="PS50209"/>
    </source>
</evidence>
<dbReference type="PROSITE" id="PS50209">
    <property type="entry name" value="CARD"/>
    <property type="match status" value="1"/>
</dbReference>
<evidence type="ECO:0000313" key="4">
    <source>
        <dbReference type="EnsemblMetazoa" id="G20826.1:cds"/>
    </source>
</evidence>
<name>A0A8W8JYA4_MAGGI</name>
<dbReference type="AlphaFoldDB" id="A0A8W8JYA4"/>
<feature type="domain" description="CARD" evidence="3">
    <location>
        <begin position="522"/>
        <end position="611"/>
    </location>
</feature>
<keyword evidence="5" id="KW-1185">Reference proteome</keyword>
<accession>A0A8W8JYA4</accession>
<feature type="compositionally biased region" description="Polar residues" evidence="1">
    <location>
        <begin position="282"/>
        <end position="294"/>
    </location>
</feature>
<evidence type="ECO:0000313" key="5">
    <source>
        <dbReference type="Proteomes" id="UP000005408"/>
    </source>
</evidence>
<proteinExistence type="predicted"/>
<sequence>MDDISALFLLRHRKSLHESLEINFKDDSKEFFMKASQIVDETGDVLKSVVGYTNAIKDEIVAIRDVVQSFLINISNKMSTILSTSVQKYDDFTEPETKSDLEFKDTVFSQQKAHLLKEMETLAKQQQHLQEVAYSIADLLIGVEKGSLDVMDNLQKTLKVFAVWKSFIDGTEVSYNTKPGNDVAKNDTSSKELVQQEPCKPQENDCPKLEKEKSTLESQAKSQNENEILLNSSKSDTIFKDEQENDTQKDRKEKEQRDENEENEIKERTHDSNFKATETNDVKPQTGLQVTNSNDVDEDQREESGGSAVETCIQTLPGFDRFCLTTKCSDHPQDLEIFLKDKEERVMSSVVTVTSTTRSQIELELPLYIYIPCATNKQDQERELVLLMSQDGSPFHHATKLQPLNPPKKLTYLGTAANNFTSLEMVVISRYVRSQFFVHPIGGDFEPTDDRNVLLRIPKDCFSCNTNIYFKVVDFQNLDLNERKLPNAQALTSLVGIEFDECLGKDVELELYPDTMISAEEASHVHQTTLKICKKTLVSNVSPTKFLERLQKSGLVEDNDAKEILEQTTEGSKMRQLLQLFKECSEKTYTKFLTCLEDISKETATILQKRQRNLKDKINMNLEELNLVLQDQSQKMVVLCHAENKGWDVLPTVRKEENPDAIFVTISKNKRQFQTIALLVPADKKDSELTSIGETLYNMSNETKVLVLVRQNPINFADVAVACTEPNSIPLAVEKLNSLGYTSDSTEMVEVGICDGEEIYFTTSGNIRILSPQTEIKLRFFQNFDVPVKEFKIVERDPQVQRFMRRYSGEVCFTVGSDSGTPHRTGSQTVYLPKPCVPLSTDVPLKAMAKYVSYEISSSGPVNLEKFLDRLSSHPGKFITFRDRVSDRDTCELFILNWIENQRVSDQMVILKFLKILHSDWEPIALKTDEVLKLYSLNGVFSNTNITKIAKSIGSKWKNLAKKLDVSETTVGETKSYFKEDSNRALHTLDQWRLSDKVIHSGAKAAKPLRSAMQACGCGEDILFFVSMLG</sequence>
<dbReference type="GO" id="GO:0007165">
    <property type="term" value="P:signal transduction"/>
    <property type="evidence" value="ECO:0007669"/>
    <property type="project" value="InterPro"/>
</dbReference>
<dbReference type="GO" id="GO:0042981">
    <property type="term" value="P:regulation of apoptotic process"/>
    <property type="evidence" value="ECO:0007669"/>
    <property type="project" value="InterPro"/>
</dbReference>
<feature type="region of interest" description="Disordered" evidence="1">
    <location>
        <begin position="176"/>
        <end position="309"/>
    </location>
</feature>
<feature type="compositionally biased region" description="Polar residues" evidence="1">
    <location>
        <begin position="216"/>
        <end position="236"/>
    </location>
</feature>
<dbReference type="Pfam" id="PF00619">
    <property type="entry name" value="CARD"/>
    <property type="match status" value="1"/>
</dbReference>
<feature type="compositionally biased region" description="Basic and acidic residues" evidence="1">
    <location>
        <begin position="200"/>
        <end position="215"/>
    </location>
</feature>
<dbReference type="EnsemblMetazoa" id="G20826.1">
    <property type="protein sequence ID" value="G20826.1:cds"/>
    <property type="gene ID" value="G20826"/>
</dbReference>
<protein>
    <recommendedName>
        <fullName evidence="6">Death domain-containing protein</fullName>
    </recommendedName>
</protein>
<dbReference type="SUPFAM" id="SSF47986">
    <property type="entry name" value="DEATH domain"/>
    <property type="match status" value="1"/>
</dbReference>
<dbReference type="CDD" id="cd01670">
    <property type="entry name" value="Death"/>
    <property type="match status" value="1"/>
</dbReference>
<organism evidence="4 5">
    <name type="scientific">Magallana gigas</name>
    <name type="common">Pacific oyster</name>
    <name type="synonym">Crassostrea gigas</name>
    <dbReference type="NCBI Taxonomy" id="29159"/>
    <lineage>
        <taxon>Eukaryota</taxon>
        <taxon>Metazoa</taxon>
        <taxon>Spiralia</taxon>
        <taxon>Lophotrochozoa</taxon>
        <taxon>Mollusca</taxon>
        <taxon>Bivalvia</taxon>
        <taxon>Autobranchia</taxon>
        <taxon>Pteriomorphia</taxon>
        <taxon>Ostreida</taxon>
        <taxon>Ostreoidea</taxon>
        <taxon>Ostreidae</taxon>
        <taxon>Magallana</taxon>
    </lineage>
</organism>
<evidence type="ECO:0000259" key="2">
    <source>
        <dbReference type="PROSITE" id="PS50017"/>
    </source>
</evidence>
<dbReference type="Proteomes" id="UP000005408">
    <property type="component" value="Unassembled WGS sequence"/>
</dbReference>
<feature type="domain" description="Death" evidence="2">
    <location>
        <begin position="942"/>
        <end position="993"/>
    </location>
</feature>
<evidence type="ECO:0008006" key="6">
    <source>
        <dbReference type="Google" id="ProtNLM"/>
    </source>
</evidence>
<dbReference type="Gene3D" id="1.10.533.10">
    <property type="entry name" value="Death Domain, Fas"/>
    <property type="match status" value="2"/>
</dbReference>